<evidence type="ECO:0000256" key="1">
    <source>
        <dbReference type="ARBA" id="ARBA00023125"/>
    </source>
</evidence>
<feature type="domain" description="HTH merR-type" evidence="2">
    <location>
        <begin position="1"/>
        <end position="68"/>
    </location>
</feature>
<comment type="caution">
    <text evidence="3">The sequence shown here is derived from an EMBL/GenBank/DDBJ whole genome shotgun (WGS) entry which is preliminary data.</text>
</comment>
<evidence type="ECO:0000313" key="4">
    <source>
        <dbReference type="Proteomes" id="UP001550628"/>
    </source>
</evidence>
<dbReference type="PROSITE" id="PS50937">
    <property type="entry name" value="HTH_MERR_2"/>
    <property type="match status" value="1"/>
</dbReference>
<dbReference type="InterPro" id="IPR000551">
    <property type="entry name" value="MerR-type_HTH_dom"/>
</dbReference>
<dbReference type="InterPro" id="IPR009061">
    <property type="entry name" value="DNA-bd_dom_put_sf"/>
</dbReference>
<evidence type="ECO:0000313" key="3">
    <source>
        <dbReference type="EMBL" id="MEU1956995.1"/>
    </source>
</evidence>
<dbReference type="SUPFAM" id="SSF46955">
    <property type="entry name" value="Putative DNA-binding domain"/>
    <property type="match status" value="1"/>
</dbReference>
<dbReference type="EMBL" id="JBEYBF010000050">
    <property type="protein sequence ID" value="MEU1956995.1"/>
    <property type="molecule type" value="Genomic_DNA"/>
</dbReference>
<dbReference type="RefSeq" id="WP_356960027.1">
    <property type="nucleotide sequence ID" value="NZ_JBEXYG010000027.1"/>
</dbReference>
<name>A0ABV2X1G9_9NOCA</name>
<protein>
    <submittedName>
        <fullName evidence="3">MerR family transcriptional regulator</fullName>
    </submittedName>
</protein>
<accession>A0ABV2X1G9</accession>
<keyword evidence="1" id="KW-0238">DNA-binding</keyword>
<proteinExistence type="predicted"/>
<dbReference type="PANTHER" id="PTHR30204">
    <property type="entry name" value="REDOX-CYCLING DRUG-SENSING TRANSCRIPTIONAL ACTIVATOR SOXR"/>
    <property type="match status" value="1"/>
</dbReference>
<dbReference type="InterPro" id="IPR047057">
    <property type="entry name" value="MerR_fam"/>
</dbReference>
<keyword evidence="4" id="KW-1185">Reference proteome</keyword>
<dbReference type="Pfam" id="PF13411">
    <property type="entry name" value="MerR_1"/>
    <property type="match status" value="1"/>
</dbReference>
<organism evidence="3 4">
    <name type="scientific">Nocardia rhamnosiphila</name>
    <dbReference type="NCBI Taxonomy" id="426716"/>
    <lineage>
        <taxon>Bacteria</taxon>
        <taxon>Bacillati</taxon>
        <taxon>Actinomycetota</taxon>
        <taxon>Actinomycetes</taxon>
        <taxon>Mycobacteriales</taxon>
        <taxon>Nocardiaceae</taxon>
        <taxon>Nocardia</taxon>
    </lineage>
</organism>
<reference evidence="3 4" key="1">
    <citation type="submission" date="2024-06" db="EMBL/GenBank/DDBJ databases">
        <title>The Natural Products Discovery Center: Release of the First 8490 Sequenced Strains for Exploring Actinobacteria Biosynthetic Diversity.</title>
        <authorList>
            <person name="Kalkreuter E."/>
            <person name="Kautsar S.A."/>
            <person name="Yang D."/>
            <person name="Bader C.D."/>
            <person name="Teijaro C.N."/>
            <person name="Fluegel L."/>
            <person name="Davis C.M."/>
            <person name="Simpson J.R."/>
            <person name="Lauterbach L."/>
            <person name="Steele A.D."/>
            <person name="Gui C."/>
            <person name="Meng S."/>
            <person name="Li G."/>
            <person name="Viehrig K."/>
            <person name="Ye F."/>
            <person name="Su P."/>
            <person name="Kiefer A.F."/>
            <person name="Nichols A."/>
            <person name="Cepeda A.J."/>
            <person name="Yan W."/>
            <person name="Fan B."/>
            <person name="Jiang Y."/>
            <person name="Adhikari A."/>
            <person name="Zheng C.-J."/>
            <person name="Schuster L."/>
            <person name="Cowan T.M."/>
            <person name="Smanski M.J."/>
            <person name="Chevrette M.G."/>
            <person name="De Carvalho L.P.S."/>
            <person name="Shen B."/>
        </authorList>
    </citation>
    <scope>NUCLEOTIDE SEQUENCE [LARGE SCALE GENOMIC DNA]</scope>
    <source>
        <strain evidence="3 4">NPDC019708</strain>
    </source>
</reference>
<dbReference type="SMART" id="SM00422">
    <property type="entry name" value="HTH_MERR"/>
    <property type="match status" value="1"/>
</dbReference>
<evidence type="ECO:0000259" key="2">
    <source>
        <dbReference type="PROSITE" id="PS50937"/>
    </source>
</evidence>
<sequence>MRIGELAAATGTSQRLLRYYEERGLLRPERDANGYRSYPDTAVGDVARIRRLLAAGLPIRVITEVLDCAYDGTDYIEPCMEPILRTELSALDGKLDDLRHRRTELLGLIDRVAPR</sequence>
<dbReference type="PANTHER" id="PTHR30204:SF93">
    <property type="entry name" value="HTH MERR-TYPE DOMAIN-CONTAINING PROTEIN"/>
    <property type="match status" value="1"/>
</dbReference>
<dbReference type="Proteomes" id="UP001550628">
    <property type="component" value="Unassembled WGS sequence"/>
</dbReference>
<dbReference type="Gene3D" id="1.10.1660.10">
    <property type="match status" value="1"/>
</dbReference>
<dbReference type="PRINTS" id="PR00040">
    <property type="entry name" value="HTHMERR"/>
</dbReference>
<gene>
    <name evidence="3" type="ORF">ABZ510_34735</name>
</gene>